<gene>
    <name evidence="2" type="ORF">C8F04DRAFT_482720</name>
</gene>
<organism evidence="2 3">
    <name type="scientific">Mycena alexandri</name>
    <dbReference type="NCBI Taxonomy" id="1745969"/>
    <lineage>
        <taxon>Eukaryota</taxon>
        <taxon>Fungi</taxon>
        <taxon>Dikarya</taxon>
        <taxon>Basidiomycota</taxon>
        <taxon>Agaricomycotina</taxon>
        <taxon>Agaricomycetes</taxon>
        <taxon>Agaricomycetidae</taxon>
        <taxon>Agaricales</taxon>
        <taxon>Marasmiineae</taxon>
        <taxon>Mycenaceae</taxon>
        <taxon>Mycena</taxon>
    </lineage>
</organism>
<evidence type="ECO:0000256" key="1">
    <source>
        <dbReference type="SAM" id="MobiDB-lite"/>
    </source>
</evidence>
<protein>
    <submittedName>
        <fullName evidence="2">Uncharacterized protein</fullName>
    </submittedName>
</protein>
<name>A0AAD6RXB4_9AGAR</name>
<keyword evidence="3" id="KW-1185">Reference proteome</keyword>
<feature type="compositionally biased region" description="Low complexity" evidence="1">
    <location>
        <begin position="1"/>
        <end position="13"/>
    </location>
</feature>
<accession>A0AAD6RXB4</accession>
<evidence type="ECO:0000313" key="2">
    <source>
        <dbReference type="EMBL" id="KAJ7017055.1"/>
    </source>
</evidence>
<feature type="region of interest" description="Disordered" evidence="1">
    <location>
        <begin position="1"/>
        <end position="20"/>
    </location>
</feature>
<comment type="caution">
    <text evidence="2">The sequence shown here is derived from an EMBL/GenBank/DDBJ whole genome shotgun (WGS) entry which is preliminary data.</text>
</comment>
<reference evidence="2" key="1">
    <citation type="submission" date="2023-03" db="EMBL/GenBank/DDBJ databases">
        <title>Massive genome expansion in bonnet fungi (Mycena s.s.) driven by repeated elements and novel gene families across ecological guilds.</title>
        <authorList>
            <consortium name="Lawrence Berkeley National Laboratory"/>
            <person name="Harder C.B."/>
            <person name="Miyauchi S."/>
            <person name="Viragh M."/>
            <person name="Kuo A."/>
            <person name="Thoen E."/>
            <person name="Andreopoulos B."/>
            <person name="Lu D."/>
            <person name="Skrede I."/>
            <person name="Drula E."/>
            <person name="Henrissat B."/>
            <person name="Morin E."/>
            <person name="Kohler A."/>
            <person name="Barry K."/>
            <person name="LaButti K."/>
            <person name="Morin E."/>
            <person name="Salamov A."/>
            <person name="Lipzen A."/>
            <person name="Mereny Z."/>
            <person name="Hegedus B."/>
            <person name="Baldrian P."/>
            <person name="Stursova M."/>
            <person name="Weitz H."/>
            <person name="Taylor A."/>
            <person name="Grigoriev I.V."/>
            <person name="Nagy L.G."/>
            <person name="Martin F."/>
            <person name="Kauserud H."/>
        </authorList>
    </citation>
    <scope>NUCLEOTIDE SEQUENCE</scope>
    <source>
        <strain evidence="2">CBHHK200</strain>
    </source>
</reference>
<dbReference type="EMBL" id="JARJCM010000439">
    <property type="protein sequence ID" value="KAJ7017055.1"/>
    <property type="molecule type" value="Genomic_DNA"/>
</dbReference>
<dbReference type="AlphaFoldDB" id="A0AAD6RXB4"/>
<proteinExistence type="predicted"/>
<sequence length="151" mass="16791">MQTARAASARAPSESGDWPRLRASCCPRAHPTCQARRGARPAHPTTTRVVVCEDRTFRLRTRTRTRTGTASAASASECAGRGIRGRRMGLRGLEARAGVGDARSRIRVPLASRAHSALDADGAHRMRRCTRGGRRVGRRLRRRRWQRGRAW</sequence>
<evidence type="ECO:0000313" key="3">
    <source>
        <dbReference type="Proteomes" id="UP001218188"/>
    </source>
</evidence>
<dbReference type="Proteomes" id="UP001218188">
    <property type="component" value="Unassembled WGS sequence"/>
</dbReference>